<dbReference type="Gene3D" id="3.40.50.300">
    <property type="entry name" value="P-loop containing nucleotide triphosphate hydrolases"/>
    <property type="match status" value="1"/>
</dbReference>
<organism evidence="3 4">
    <name type="scientific">Methanobrevibacter millerae</name>
    <dbReference type="NCBI Taxonomy" id="230361"/>
    <lineage>
        <taxon>Archaea</taxon>
        <taxon>Methanobacteriati</taxon>
        <taxon>Methanobacteriota</taxon>
        <taxon>Methanomada group</taxon>
        <taxon>Methanobacteria</taxon>
        <taxon>Methanobacteriales</taxon>
        <taxon>Methanobacteriaceae</taxon>
        <taxon>Methanobrevibacter</taxon>
    </lineage>
</organism>
<dbReference type="AlphaFoldDB" id="A0A1G5VHA6"/>
<evidence type="ECO:0000259" key="1">
    <source>
        <dbReference type="Pfam" id="PF13175"/>
    </source>
</evidence>
<dbReference type="InterPro" id="IPR027417">
    <property type="entry name" value="P-loop_NTPase"/>
</dbReference>
<reference evidence="3 4" key="1">
    <citation type="submission" date="2016-10" db="EMBL/GenBank/DDBJ databases">
        <authorList>
            <person name="Varghese N."/>
            <person name="Submissions S."/>
        </authorList>
    </citation>
    <scope>NUCLEOTIDE SEQUENCE [LARGE SCALE GENOMIC DNA]</scope>
    <source>
        <strain evidence="3 4">DSM 16643</strain>
    </source>
</reference>
<sequence>MSLPKYKDFLVPVLEFFKDNRIHSKNEVSNYLIDLFELTDEDINQKNNTGKVSIFNSRVNRAISDLVRSDLLKKEKRSIFQISEEGLLLSKKDSEEIQKIIIKKIRSSRRVRPINDSLDINIKSFGAISESKMDIGKINVVGGQNATGKSTTSKLLYCFLKYSSANRQKEAYESVIDQIESLFLMSRRLYPLREGFNFAEFFHKTSLNTYEMLELYGKFKEFVYDEEFDEVYPRRRTKTRIFDEIEEIDKLIEIIEEDGIPLFNLIMNNLLESEFSNKMKGYVEFKGVLNGNEFKFSSNFSNGYNFNKEGELFINDVFYIDSFSSLDINQINGLNNTNHVQSLLKAFNKKSDESYDLFDPIKNPNIRKLEKDINTLLKGKFHYEDNELKYSDDYGITCSMSNTASGIKQIGIIQLLLGYRKLKPNSFLIIDEPEVNLHPEWQIKLAEILVILAKNLDVKIYINTHSPMFIEAMSLYSEYYGLLNDTNVYLTEKHKLGGFTFKKIDPKDMGAVYENLSRPYDDLDKIKSKLIFRS</sequence>
<dbReference type="InterPro" id="IPR051396">
    <property type="entry name" value="Bact_Antivir_Def_Nuclease"/>
</dbReference>
<keyword evidence="4" id="KW-1185">Reference proteome</keyword>
<dbReference type="SUPFAM" id="SSF52540">
    <property type="entry name" value="P-loop containing nucleoside triphosphate hydrolases"/>
    <property type="match status" value="1"/>
</dbReference>
<dbReference type="PANTHER" id="PTHR43581:SF2">
    <property type="entry name" value="EXCINUCLEASE ATPASE SUBUNIT"/>
    <property type="match status" value="1"/>
</dbReference>
<feature type="domain" description="Endonuclease GajA/Old nuclease/RecF-like AAA" evidence="1">
    <location>
        <begin position="120"/>
        <end position="470"/>
    </location>
</feature>
<dbReference type="InterPro" id="IPR041685">
    <property type="entry name" value="AAA_GajA/Old/RecF-like"/>
</dbReference>
<dbReference type="RefSeq" id="WP_149731227.1">
    <property type="nucleotide sequence ID" value="NZ_FMXB01000004.1"/>
</dbReference>
<proteinExistence type="predicted"/>
<gene>
    <name evidence="3" type="ORF">SAMN02910315_00596</name>
</gene>
<dbReference type="Pfam" id="PF14338">
    <property type="entry name" value="Mrr_N"/>
    <property type="match status" value="1"/>
</dbReference>
<name>A0A1G5VHA6_9EURY</name>
<dbReference type="EMBL" id="FMXB01000004">
    <property type="protein sequence ID" value="SDA45078.1"/>
    <property type="molecule type" value="Genomic_DNA"/>
</dbReference>
<protein>
    <submittedName>
        <fullName evidence="3">AAA domain-containing protein, putative AbiEii toxin, Type IV TA system</fullName>
    </submittedName>
</protein>
<evidence type="ECO:0000313" key="3">
    <source>
        <dbReference type="EMBL" id="SDA45078.1"/>
    </source>
</evidence>
<dbReference type="InterPro" id="IPR025745">
    <property type="entry name" value="Mrr-like_N_dom"/>
</dbReference>
<dbReference type="PANTHER" id="PTHR43581">
    <property type="entry name" value="ATP/GTP PHOSPHATASE"/>
    <property type="match status" value="1"/>
</dbReference>
<feature type="domain" description="Restriction system protein Mrr-like N-terminal" evidence="2">
    <location>
        <begin position="6"/>
        <end position="87"/>
    </location>
</feature>
<dbReference type="Pfam" id="PF13175">
    <property type="entry name" value="AAA_15"/>
    <property type="match status" value="1"/>
</dbReference>
<dbReference type="OrthoDB" id="25344at2157"/>
<evidence type="ECO:0000259" key="2">
    <source>
        <dbReference type="Pfam" id="PF14338"/>
    </source>
</evidence>
<dbReference type="Proteomes" id="UP000323439">
    <property type="component" value="Unassembled WGS sequence"/>
</dbReference>
<accession>A0A1G5VHA6</accession>
<evidence type="ECO:0000313" key="4">
    <source>
        <dbReference type="Proteomes" id="UP000323439"/>
    </source>
</evidence>